<evidence type="ECO:0000313" key="4">
    <source>
        <dbReference type="Proteomes" id="UP000482960"/>
    </source>
</evidence>
<evidence type="ECO:0008006" key="5">
    <source>
        <dbReference type="Google" id="ProtNLM"/>
    </source>
</evidence>
<organism evidence="3 4">
    <name type="scientific">Phytohabitans rumicis</name>
    <dbReference type="NCBI Taxonomy" id="1076125"/>
    <lineage>
        <taxon>Bacteria</taxon>
        <taxon>Bacillati</taxon>
        <taxon>Actinomycetota</taxon>
        <taxon>Actinomycetes</taxon>
        <taxon>Micromonosporales</taxon>
        <taxon>Micromonosporaceae</taxon>
    </lineage>
</organism>
<proteinExistence type="predicted"/>
<keyword evidence="2" id="KW-0812">Transmembrane</keyword>
<evidence type="ECO:0000256" key="2">
    <source>
        <dbReference type="SAM" id="Phobius"/>
    </source>
</evidence>
<protein>
    <recommendedName>
        <fullName evidence="5">DUF4190 domain-containing protein</fullName>
    </recommendedName>
</protein>
<evidence type="ECO:0000256" key="1">
    <source>
        <dbReference type="SAM" id="MobiDB-lite"/>
    </source>
</evidence>
<evidence type="ECO:0000313" key="3">
    <source>
        <dbReference type="EMBL" id="GFJ89685.1"/>
    </source>
</evidence>
<keyword evidence="2" id="KW-0472">Membrane</keyword>
<accession>A0A6V8LAG5</accession>
<dbReference type="Proteomes" id="UP000482960">
    <property type="component" value="Unassembled WGS sequence"/>
</dbReference>
<dbReference type="AlphaFoldDB" id="A0A6V8LAG5"/>
<dbReference type="RefSeq" id="WP_173077227.1">
    <property type="nucleotide sequence ID" value="NZ_BAABJB010000007.1"/>
</dbReference>
<feature type="region of interest" description="Disordered" evidence="1">
    <location>
        <begin position="1"/>
        <end position="74"/>
    </location>
</feature>
<name>A0A6V8LAG5_9ACTN</name>
<feature type="transmembrane region" description="Helical" evidence="2">
    <location>
        <begin position="89"/>
        <end position="119"/>
    </location>
</feature>
<feature type="compositionally biased region" description="Low complexity" evidence="1">
    <location>
        <begin position="28"/>
        <end position="74"/>
    </location>
</feature>
<comment type="caution">
    <text evidence="3">The sequence shown here is derived from an EMBL/GenBank/DDBJ whole genome shotgun (WGS) entry which is preliminary data.</text>
</comment>
<gene>
    <name evidence="3" type="ORF">Prum_033270</name>
</gene>
<dbReference type="EMBL" id="BLPG01000001">
    <property type="protein sequence ID" value="GFJ89685.1"/>
    <property type="molecule type" value="Genomic_DNA"/>
</dbReference>
<keyword evidence="4" id="KW-1185">Reference proteome</keyword>
<reference evidence="3 4" key="1">
    <citation type="submission" date="2020-03" db="EMBL/GenBank/DDBJ databases">
        <title>Whole genome shotgun sequence of Phytohabitans rumicis NBRC 108638.</title>
        <authorList>
            <person name="Komaki H."/>
            <person name="Tamura T."/>
        </authorList>
    </citation>
    <scope>NUCLEOTIDE SEQUENCE [LARGE SCALE GENOMIC DNA]</scope>
    <source>
        <strain evidence="3 4">NBRC 108638</strain>
    </source>
</reference>
<reference evidence="3 4" key="2">
    <citation type="submission" date="2020-03" db="EMBL/GenBank/DDBJ databases">
        <authorList>
            <person name="Ichikawa N."/>
            <person name="Kimura A."/>
            <person name="Kitahashi Y."/>
            <person name="Uohara A."/>
        </authorList>
    </citation>
    <scope>NUCLEOTIDE SEQUENCE [LARGE SCALE GENOMIC DNA]</scope>
    <source>
        <strain evidence="3 4">NBRC 108638</strain>
    </source>
</reference>
<feature type="transmembrane region" description="Helical" evidence="2">
    <location>
        <begin position="140"/>
        <end position="162"/>
    </location>
</feature>
<sequence length="170" mass="17602">MQPGYPGQDPNDQPQYGQPGPAQPPYGQPQYDPQYGQPQYGQPQYGQPQYGQPAYQDPYAQQPPQAPIYPGAGYGAPGPVQGPNNTLGLVGMILGIAAIPLGPCCTFIGVPLGIAALVLGFLGKNKVDQGLANNAGQAKAAIICGGIGIALGILWVVLSLAFNWNSLVTS</sequence>
<keyword evidence="2" id="KW-1133">Transmembrane helix</keyword>